<dbReference type="Ensembl" id="ENSOCUT00000011581.4">
    <property type="protein sequence ID" value="ENSOCUP00000009959.3"/>
    <property type="gene ID" value="ENSOCUG00000011578.4"/>
</dbReference>
<feature type="compositionally biased region" description="Polar residues" evidence="10">
    <location>
        <begin position="909"/>
        <end position="921"/>
    </location>
</feature>
<feature type="compositionally biased region" description="Acidic residues" evidence="10">
    <location>
        <begin position="730"/>
        <end position="753"/>
    </location>
</feature>
<dbReference type="STRING" id="9986.ENSOCUP00000009959"/>
<dbReference type="eggNOG" id="KOG1989">
    <property type="taxonomic scope" value="Eukaryota"/>
</dbReference>
<dbReference type="Pfam" id="PF15282">
    <property type="entry name" value="BMP2K_C"/>
    <property type="match status" value="1"/>
</dbReference>
<dbReference type="HOGENOM" id="CLU_000288_109_4_1"/>
<feature type="compositionally biased region" description="Basic residues" evidence="10">
    <location>
        <begin position="944"/>
        <end position="958"/>
    </location>
</feature>
<evidence type="ECO:0000256" key="9">
    <source>
        <dbReference type="ARBA" id="ARBA00048679"/>
    </source>
</evidence>
<dbReference type="SMR" id="G1T1J9"/>
<comment type="catalytic activity">
    <reaction evidence="8">
        <text>L-threonyl-[protein] + ATP = O-phospho-L-threonyl-[protein] + ADP + H(+)</text>
        <dbReference type="Rhea" id="RHEA:46608"/>
        <dbReference type="Rhea" id="RHEA-COMP:11060"/>
        <dbReference type="Rhea" id="RHEA-COMP:11605"/>
        <dbReference type="ChEBI" id="CHEBI:15378"/>
        <dbReference type="ChEBI" id="CHEBI:30013"/>
        <dbReference type="ChEBI" id="CHEBI:30616"/>
        <dbReference type="ChEBI" id="CHEBI:61977"/>
        <dbReference type="ChEBI" id="CHEBI:456216"/>
        <dbReference type="EC" id="2.7.11.1"/>
    </reaction>
</comment>
<dbReference type="FunCoup" id="G1T1J9">
    <property type="interactions" value="2368"/>
</dbReference>
<dbReference type="InterPro" id="IPR008271">
    <property type="entry name" value="Ser/Thr_kinase_AS"/>
</dbReference>
<dbReference type="OMA" id="YPTVMQQ"/>
<evidence type="ECO:0000256" key="3">
    <source>
        <dbReference type="ARBA" id="ARBA00022553"/>
    </source>
</evidence>
<dbReference type="Proteomes" id="UP000001811">
    <property type="component" value="Chromosome 15"/>
</dbReference>
<evidence type="ECO:0000259" key="11">
    <source>
        <dbReference type="PROSITE" id="PS50011"/>
    </source>
</evidence>
<dbReference type="InterPro" id="IPR011009">
    <property type="entry name" value="Kinase-like_dom_sf"/>
</dbReference>
<evidence type="ECO:0000256" key="6">
    <source>
        <dbReference type="ARBA" id="ARBA00022777"/>
    </source>
</evidence>
<feature type="compositionally biased region" description="Polar residues" evidence="10">
    <location>
        <begin position="668"/>
        <end position="679"/>
    </location>
</feature>
<dbReference type="GO" id="GO:0030500">
    <property type="term" value="P:regulation of bone mineralization"/>
    <property type="evidence" value="ECO:0007669"/>
    <property type="project" value="Ensembl"/>
</dbReference>
<reference evidence="12" key="2">
    <citation type="submission" date="2025-08" db="UniProtKB">
        <authorList>
            <consortium name="Ensembl"/>
        </authorList>
    </citation>
    <scope>IDENTIFICATION</scope>
    <source>
        <strain evidence="12">Thorbecke</strain>
    </source>
</reference>
<dbReference type="EC" id="2.7.11.1" evidence="1"/>
<feature type="region of interest" description="Disordered" evidence="10">
    <location>
        <begin position="1"/>
        <end position="20"/>
    </location>
</feature>
<dbReference type="EMBL" id="AAGW02022878">
    <property type="status" value="NOT_ANNOTATED_CDS"/>
    <property type="molecule type" value="Genomic_DNA"/>
</dbReference>
<feature type="compositionally biased region" description="Low complexity" evidence="10">
    <location>
        <begin position="1109"/>
        <end position="1120"/>
    </location>
</feature>
<sequence>MKKFSRMPKSEGGSGGGAAGGGAGGAGVGSGGSSVGVRVFAVGRYQVTLEESLAEGGFSTVFLVRTHGGIRCALKRMFVNNVPDLNICKREITIMKELSGHKNIVGYLDCAVNSISDNVWEVLILMEYCRAGQVVNQMNKKLQTGFTEPEVLQIFCDTCEAVARLHQCKTPIIHRDLKVENILLNDGGNYVLCDFGSATNKFLNPQKDGVNVVEEEIKKYTTLSYRAPEMINLYGGKPITTKADIWALGCLLYKLCFFTLPFGESQVAICDGSFTIPDNSRYSHHIHCLIRFMLEPDPERRPDIFQVSYFAFKFAKKDCPVSNINNSPIPSALPEPMTASEAAARKSQIKARITDTIGPTETSIAPRQRPKANSATATPSVLTIQSSATPVKVPVPGEFDNHRPKGALRPGNGPEVLLGQALPQQPSQPPPQQHRVLQQLQQGDWRLQQLHLQPRGAHQQPQHHQLLQDAYMQQYQHAMQQQQMLQQQFLMHSASQPQPSASQYPAMVQQYQQAFLQQQMLAQHQQSQQQASPEYLTSPQEFSPALVTYPSSHPAQLATTVDSSYSASRSVADKEAVTNFTNQKNVSNPLDMSGWNPFGEDNFSKLTEEELLDREFDLLRSNRLEERASSDKNVDPLSAPHNHPPEDPFGSVPFISHSGSPEKRVEYSSMNLEHSTANPIRNGKASLVCKDQRTGKKSSENSSLQGQVQKGNDESESDFESDPPSPKSSEEEEQEDEEVQGEQGDFNDEDTEPENLGHRPLLMDSEDEEEEEKHSSDSDYEQTKAKYSGESLVCKDKPGGGPTQGLATALLTPTPLPSRFGLETPKQEFDVFGAVPFFAVHAQPPQPGDNAKNLGQQRSPTVGLEQEEFDVFTKAPFSKKVDVQQRHVPAPQAHTPPGCPQSVDVFGSTPFQPFPTSTSKSESTEDLFGLVPFEEVTGSQQQKVKQRSLQKLSSRQRRTKQDMSKSNGKRHHGTPTSTKKTLKPTYRTPERARRHKKVGRRDSQSSNEFLTISDSKENISVALPDGKERGNVLQPEESLLDPFGAKPFHPPDLPWHPSHQGLGDICADHTTILPGRPRQNSLHGSFHSAEALKMDDFGAVPFTELVVQSISPHQSQQSQPVELDPFGAAPFPSKQ</sequence>
<organism evidence="12 13">
    <name type="scientific">Oryctolagus cuniculus</name>
    <name type="common">Rabbit</name>
    <dbReference type="NCBI Taxonomy" id="9986"/>
    <lineage>
        <taxon>Eukaryota</taxon>
        <taxon>Metazoa</taxon>
        <taxon>Chordata</taxon>
        <taxon>Craniata</taxon>
        <taxon>Vertebrata</taxon>
        <taxon>Euteleostomi</taxon>
        <taxon>Mammalia</taxon>
        <taxon>Eutheria</taxon>
        <taxon>Euarchontoglires</taxon>
        <taxon>Glires</taxon>
        <taxon>Lagomorpha</taxon>
        <taxon>Leporidae</taxon>
        <taxon>Oryctolagus</taxon>
    </lineage>
</organism>
<keyword evidence="6" id="KW-0418">Kinase</keyword>
<feature type="region of interest" description="Disordered" evidence="10">
    <location>
        <begin position="1109"/>
        <end position="1135"/>
    </location>
</feature>
<keyword evidence="4" id="KW-0808">Transferase</keyword>
<evidence type="ECO:0000256" key="4">
    <source>
        <dbReference type="ARBA" id="ARBA00022679"/>
    </source>
</evidence>
<dbReference type="SUPFAM" id="SSF56112">
    <property type="entry name" value="Protein kinase-like (PK-like)"/>
    <property type="match status" value="1"/>
</dbReference>
<evidence type="ECO:0000256" key="5">
    <source>
        <dbReference type="ARBA" id="ARBA00022741"/>
    </source>
</evidence>
<keyword evidence="13" id="KW-1185">Reference proteome</keyword>
<dbReference type="GeneTree" id="ENSGT00940000157548"/>
<evidence type="ECO:0000256" key="10">
    <source>
        <dbReference type="SAM" id="MobiDB-lite"/>
    </source>
</evidence>
<keyword evidence="7" id="KW-0067">ATP-binding</keyword>
<dbReference type="PANTHER" id="PTHR47907">
    <property type="entry name" value="PROTEIN KINASE DOMAIN-CONTAINING PROTEIN"/>
    <property type="match status" value="1"/>
</dbReference>
<evidence type="ECO:0000256" key="8">
    <source>
        <dbReference type="ARBA" id="ARBA00047899"/>
    </source>
</evidence>
<dbReference type="EMBL" id="AAGW02022880">
    <property type="status" value="NOT_ANNOTATED_CDS"/>
    <property type="molecule type" value="Genomic_DNA"/>
</dbReference>
<dbReference type="InterPro" id="IPR051744">
    <property type="entry name" value="AP2_assoc_SerThr_kinase"/>
</dbReference>
<dbReference type="FunFam" id="1.10.510.10:FF:000072">
    <property type="entry name" value="AP2 associated kinase 1"/>
    <property type="match status" value="1"/>
</dbReference>
<feature type="region of interest" description="Disordered" evidence="10">
    <location>
        <begin position="791"/>
        <end position="810"/>
    </location>
</feature>
<dbReference type="PaxDb" id="9986-ENSOCUP00000009959"/>
<feature type="region of interest" description="Disordered" evidence="10">
    <location>
        <begin position="626"/>
        <end position="786"/>
    </location>
</feature>
<feature type="region of interest" description="Disordered" evidence="10">
    <location>
        <begin position="882"/>
        <end position="1006"/>
    </location>
</feature>
<dbReference type="PROSITE" id="PS00108">
    <property type="entry name" value="PROTEIN_KINASE_ST"/>
    <property type="match status" value="1"/>
</dbReference>
<feature type="compositionally biased region" description="Polar residues" evidence="10">
    <location>
        <begin position="700"/>
        <end position="710"/>
    </location>
</feature>
<feature type="compositionally biased region" description="Basic and acidic residues" evidence="10">
    <location>
        <begin position="772"/>
        <end position="784"/>
    </location>
</feature>
<evidence type="ECO:0000313" key="13">
    <source>
        <dbReference type="Proteomes" id="UP000001811"/>
    </source>
</evidence>
<dbReference type="KEGG" id="ocu:100357924"/>
<evidence type="ECO:0000256" key="2">
    <source>
        <dbReference type="ARBA" id="ARBA00022527"/>
    </source>
</evidence>
<dbReference type="Gene3D" id="1.10.510.10">
    <property type="entry name" value="Transferase(Phosphotransferase) domain 1"/>
    <property type="match status" value="1"/>
</dbReference>
<proteinExistence type="predicted"/>
<evidence type="ECO:0000256" key="1">
    <source>
        <dbReference type="ARBA" id="ARBA00012513"/>
    </source>
</evidence>
<dbReference type="CDD" id="cd14037">
    <property type="entry name" value="STKc_NAK_like"/>
    <property type="match status" value="1"/>
</dbReference>
<dbReference type="PANTHER" id="PTHR47907:SF4">
    <property type="entry name" value="BMP-2-INDUCIBLE PROTEIN KINASE ISOFORM X1"/>
    <property type="match status" value="1"/>
</dbReference>
<dbReference type="OrthoDB" id="2018507at2759"/>
<dbReference type="InterPro" id="IPR000719">
    <property type="entry name" value="Prot_kinase_dom"/>
</dbReference>
<comment type="catalytic activity">
    <reaction evidence="9">
        <text>L-seryl-[protein] + ATP = O-phospho-L-seryl-[protein] + ADP + H(+)</text>
        <dbReference type="Rhea" id="RHEA:17989"/>
        <dbReference type="Rhea" id="RHEA-COMP:9863"/>
        <dbReference type="Rhea" id="RHEA-COMP:11604"/>
        <dbReference type="ChEBI" id="CHEBI:15378"/>
        <dbReference type="ChEBI" id="CHEBI:29999"/>
        <dbReference type="ChEBI" id="CHEBI:30616"/>
        <dbReference type="ChEBI" id="CHEBI:83421"/>
        <dbReference type="ChEBI" id="CHEBI:456216"/>
        <dbReference type="EC" id="2.7.11.1"/>
    </reaction>
</comment>
<evidence type="ECO:0000256" key="7">
    <source>
        <dbReference type="ARBA" id="ARBA00022840"/>
    </source>
</evidence>
<gene>
    <name evidence="12" type="primary">BMP2K</name>
</gene>
<feature type="compositionally biased region" description="Polar residues" evidence="10">
    <location>
        <begin position="357"/>
        <end position="389"/>
    </location>
</feature>
<reference evidence="12" key="3">
    <citation type="submission" date="2025-09" db="UniProtKB">
        <authorList>
            <consortium name="Ensembl"/>
        </authorList>
    </citation>
    <scope>IDENTIFICATION</scope>
    <source>
        <strain evidence="12">Thorbecke</strain>
    </source>
</reference>
<dbReference type="EMBL" id="AAGW02022881">
    <property type="status" value="NOT_ANNOTATED_CDS"/>
    <property type="molecule type" value="Genomic_DNA"/>
</dbReference>
<accession>G1T1J9</accession>
<dbReference type="InParanoid" id="G1T1J9"/>
<dbReference type="CTD" id="55589"/>
<feature type="domain" description="Protein kinase" evidence="11">
    <location>
        <begin position="47"/>
        <end position="312"/>
    </location>
</feature>
<dbReference type="EMBL" id="AAGW02022879">
    <property type="status" value="NOT_ANNOTATED_CDS"/>
    <property type="molecule type" value="Genomic_DNA"/>
</dbReference>
<dbReference type="GO" id="GO:0019208">
    <property type="term" value="F:phosphatase regulator activity"/>
    <property type="evidence" value="ECO:0007669"/>
    <property type="project" value="Ensembl"/>
</dbReference>
<dbReference type="GeneID" id="100357924"/>
<feature type="region of interest" description="Disordered" evidence="10">
    <location>
        <begin position="842"/>
        <end position="861"/>
    </location>
</feature>
<keyword evidence="3" id="KW-0597">Phosphoprotein</keyword>
<dbReference type="Pfam" id="PF00069">
    <property type="entry name" value="Pkinase"/>
    <property type="match status" value="1"/>
</dbReference>
<dbReference type="InterPro" id="IPR028182">
    <property type="entry name" value="BMP2K_C"/>
</dbReference>
<dbReference type="Bgee" id="ENSOCUG00000011578">
    <property type="expression patterns" value="Expressed in autopod skin and 16 other cell types or tissues"/>
</dbReference>
<dbReference type="GO" id="GO:0016607">
    <property type="term" value="C:nuclear speck"/>
    <property type="evidence" value="ECO:0007669"/>
    <property type="project" value="Ensembl"/>
</dbReference>
<dbReference type="GO" id="GO:0004674">
    <property type="term" value="F:protein serine/threonine kinase activity"/>
    <property type="evidence" value="ECO:0007669"/>
    <property type="project" value="UniProtKB-KW"/>
</dbReference>
<dbReference type="RefSeq" id="XP_002717043.1">
    <property type="nucleotide sequence ID" value="XM_002716997.5"/>
</dbReference>
<dbReference type="GO" id="GO:0005524">
    <property type="term" value="F:ATP binding"/>
    <property type="evidence" value="ECO:0007669"/>
    <property type="project" value="UniProtKB-KW"/>
</dbReference>
<dbReference type="AlphaFoldDB" id="G1T1J9"/>
<evidence type="ECO:0000313" key="12">
    <source>
        <dbReference type="Ensembl" id="ENSOCUP00000009959.3"/>
    </source>
</evidence>
<dbReference type="SMART" id="SM00220">
    <property type="entry name" value="S_TKc"/>
    <property type="match status" value="1"/>
</dbReference>
<name>G1T1J9_RABIT</name>
<feature type="region of interest" description="Disordered" evidence="10">
    <location>
        <begin position="355"/>
        <end position="433"/>
    </location>
</feature>
<dbReference type="PROSITE" id="PS50011">
    <property type="entry name" value="PROTEIN_KINASE_DOM"/>
    <property type="match status" value="1"/>
</dbReference>
<feature type="compositionally biased region" description="Basic and acidic residues" evidence="10">
    <location>
        <begin position="690"/>
        <end position="699"/>
    </location>
</feature>
<protein>
    <recommendedName>
        <fullName evidence="1">non-specific serine/threonine protein kinase</fullName>
        <ecNumber evidence="1">2.7.11.1</ecNumber>
    </recommendedName>
</protein>
<keyword evidence="2" id="KW-0723">Serine/threonine-protein kinase</keyword>
<feature type="compositionally biased region" description="Low complexity" evidence="10">
    <location>
        <begin position="974"/>
        <end position="985"/>
    </location>
</feature>
<reference evidence="12 13" key="1">
    <citation type="journal article" date="2011" name="Nature">
        <title>A high-resolution map of human evolutionary constraint using 29 mammals.</title>
        <authorList>
            <person name="Lindblad-Toh K."/>
            <person name="Garber M."/>
            <person name="Zuk O."/>
            <person name="Lin M.F."/>
            <person name="Parker B.J."/>
            <person name="Washietl S."/>
            <person name="Kheradpour P."/>
            <person name="Ernst J."/>
            <person name="Jordan G."/>
            <person name="Mauceli E."/>
            <person name="Ward L.D."/>
            <person name="Lowe C.B."/>
            <person name="Holloway A.K."/>
            <person name="Clamp M."/>
            <person name="Gnerre S."/>
            <person name="Alfoldi J."/>
            <person name="Beal K."/>
            <person name="Chang J."/>
            <person name="Clawson H."/>
            <person name="Cuff J."/>
            <person name="Di Palma F."/>
            <person name="Fitzgerald S."/>
            <person name="Flicek P."/>
            <person name="Guttman M."/>
            <person name="Hubisz M.J."/>
            <person name="Jaffe D.B."/>
            <person name="Jungreis I."/>
            <person name="Kent W.J."/>
            <person name="Kostka D."/>
            <person name="Lara M."/>
            <person name="Martins A.L."/>
            <person name="Massingham T."/>
            <person name="Moltke I."/>
            <person name="Raney B.J."/>
            <person name="Rasmussen M.D."/>
            <person name="Robinson J."/>
            <person name="Stark A."/>
            <person name="Vilella A.J."/>
            <person name="Wen J."/>
            <person name="Xie X."/>
            <person name="Zody M.C."/>
            <person name="Baldwin J."/>
            <person name="Bloom T."/>
            <person name="Chin C.W."/>
            <person name="Heiman D."/>
            <person name="Nicol R."/>
            <person name="Nusbaum C."/>
            <person name="Young S."/>
            <person name="Wilkinson J."/>
            <person name="Worley K.C."/>
            <person name="Kovar C.L."/>
            <person name="Muzny D.M."/>
            <person name="Gibbs R.A."/>
            <person name="Cree A."/>
            <person name="Dihn H.H."/>
            <person name="Fowler G."/>
            <person name="Jhangiani S."/>
            <person name="Joshi V."/>
            <person name="Lee S."/>
            <person name="Lewis L.R."/>
            <person name="Nazareth L.V."/>
            <person name="Okwuonu G."/>
            <person name="Santibanez J."/>
            <person name="Warren W.C."/>
            <person name="Mardis E.R."/>
            <person name="Weinstock G.M."/>
            <person name="Wilson R.K."/>
            <person name="Delehaunty K."/>
            <person name="Dooling D."/>
            <person name="Fronik C."/>
            <person name="Fulton L."/>
            <person name="Fulton B."/>
            <person name="Graves T."/>
            <person name="Minx P."/>
            <person name="Sodergren E."/>
            <person name="Birney E."/>
            <person name="Margulies E.H."/>
            <person name="Herrero J."/>
            <person name="Green E.D."/>
            <person name="Haussler D."/>
            <person name="Siepel A."/>
            <person name="Goldman N."/>
            <person name="Pollard K.S."/>
            <person name="Pedersen J.S."/>
            <person name="Lander E.S."/>
            <person name="Kellis M."/>
        </authorList>
    </citation>
    <scope>NUCLEOTIDE SEQUENCE [LARGE SCALE GENOMIC DNA]</scope>
    <source>
        <strain evidence="12 13">Thorbecke inbred</strain>
    </source>
</reference>
<keyword evidence="5" id="KW-0547">Nucleotide-binding</keyword>